<dbReference type="Proteomes" id="UP001165060">
    <property type="component" value="Unassembled WGS sequence"/>
</dbReference>
<dbReference type="SMART" id="SM01022">
    <property type="entry name" value="ASCH"/>
    <property type="match status" value="1"/>
</dbReference>
<dbReference type="Pfam" id="PF04266">
    <property type="entry name" value="ASCH"/>
    <property type="match status" value="1"/>
</dbReference>
<keyword evidence="3" id="KW-1185">Reference proteome</keyword>
<evidence type="ECO:0000313" key="3">
    <source>
        <dbReference type="Proteomes" id="UP001165060"/>
    </source>
</evidence>
<reference evidence="2 3" key="1">
    <citation type="journal article" date="2023" name="Commun. Biol.">
        <title>Genome analysis of Parmales, the sister group of diatoms, reveals the evolutionary specialization of diatoms from phago-mixotrophs to photoautotrophs.</title>
        <authorList>
            <person name="Ban H."/>
            <person name="Sato S."/>
            <person name="Yoshikawa S."/>
            <person name="Yamada K."/>
            <person name="Nakamura Y."/>
            <person name="Ichinomiya M."/>
            <person name="Sato N."/>
            <person name="Blanc-Mathieu R."/>
            <person name="Endo H."/>
            <person name="Kuwata A."/>
            <person name="Ogata H."/>
        </authorList>
    </citation>
    <scope>NUCLEOTIDE SEQUENCE [LARGE SCALE GENOMIC DNA]</scope>
</reference>
<feature type="domain" description="ASCH" evidence="1">
    <location>
        <begin position="16"/>
        <end position="129"/>
    </location>
</feature>
<sequence>MASAATVAAAAAPTALDFSPQFVAPIKAGNKVKTARILDASVKGGEPQLSGIVAALDAGPIKTIATADSECFARIIVTSCMRTTVGELTDVHARDEQFVDKEEFKSKLKEFYDPLLDHCEVFIFAFRVDSVEEE</sequence>
<proteinExistence type="predicted"/>
<gene>
    <name evidence="2" type="ORF">TeGR_g1671</name>
</gene>
<evidence type="ECO:0000259" key="1">
    <source>
        <dbReference type="SMART" id="SM01022"/>
    </source>
</evidence>
<organism evidence="2 3">
    <name type="scientific">Tetraparma gracilis</name>
    <dbReference type="NCBI Taxonomy" id="2962635"/>
    <lineage>
        <taxon>Eukaryota</taxon>
        <taxon>Sar</taxon>
        <taxon>Stramenopiles</taxon>
        <taxon>Ochrophyta</taxon>
        <taxon>Bolidophyceae</taxon>
        <taxon>Parmales</taxon>
        <taxon>Triparmaceae</taxon>
        <taxon>Tetraparma</taxon>
    </lineage>
</organism>
<dbReference type="SUPFAM" id="SSF88697">
    <property type="entry name" value="PUA domain-like"/>
    <property type="match status" value="1"/>
</dbReference>
<dbReference type="EMBL" id="BRYB01000806">
    <property type="protein sequence ID" value="GMI38108.1"/>
    <property type="molecule type" value="Genomic_DNA"/>
</dbReference>
<name>A0ABQ6N1P0_9STRA</name>
<evidence type="ECO:0000313" key="2">
    <source>
        <dbReference type="EMBL" id="GMI38108.1"/>
    </source>
</evidence>
<accession>A0ABQ6N1P0</accession>
<protein>
    <recommendedName>
        <fullName evidence="1">ASCH domain-containing protein</fullName>
    </recommendedName>
</protein>
<dbReference type="InterPro" id="IPR015947">
    <property type="entry name" value="PUA-like_sf"/>
</dbReference>
<dbReference type="Gene3D" id="2.30.130.30">
    <property type="entry name" value="Hypothetical protein"/>
    <property type="match status" value="1"/>
</dbReference>
<comment type="caution">
    <text evidence="2">The sequence shown here is derived from an EMBL/GenBank/DDBJ whole genome shotgun (WGS) entry which is preliminary data.</text>
</comment>
<dbReference type="InterPro" id="IPR007374">
    <property type="entry name" value="ASCH_domain"/>
</dbReference>